<keyword evidence="1" id="KW-1133">Transmembrane helix</keyword>
<keyword evidence="1" id="KW-0472">Membrane</keyword>
<keyword evidence="1" id="KW-0812">Transmembrane</keyword>
<gene>
    <name evidence="2" type="ORF">FHR70_002234</name>
</gene>
<sequence>MNEPQTSSLRKDFRIFRDPGFLVTLLLIGLLAAIGAYILVHASNRYGIPIRDYWR</sequence>
<feature type="transmembrane region" description="Helical" evidence="1">
    <location>
        <begin position="20"/>
        <end position="40"/>
    </location>
</feature>
<evidence type="ECO:0000313" key="3">
    <source>
        <dbReference type="Proteomes" id="UP000532010"/>
    </source>
</evidence>
<proteinExistence type="predicted"/>
<organism evidence="2 3">
    <name type="scientific">Microvirga lupini</name>
    <dbReference type="NCBI Taxonomy" id="420324"/>
    <lineage>
        <taxon>Bacteria</taxon>
        <taxon>Pseudomonadati</taxon>
        <taxon>Pseudomonadota</taxon>
        <taxon>Alphaproteobacteria</taxon>
        <taxon>Hyphomicrobiales</taxon>
        <taxon>Methylobacteriaceae</taxon>
        <taxon>Microvirga</taxon>
    </lineage>
</organism>
<name>A0A7W4VL33_9HYPH</name>
<dbReference type="Proteomes" id="UP000532010">
    <property type="component" value="Unassembled WGS sequence"/>
</dbReference>
<dbReference type="RefSeq" id="WP_183449967.1">
    <property type="nucleotide sequence ID" value="NZ_JACHWB010000002.1"/>
</dbReference>
<protein>
    <submittedName>
        <fullName evidence="2">Uncharacterized protein</fullName>
    </submittedName>
</protein>
<accession>A0A7W4VL33</accession>
<comment type="caution">
    <text evidence="2">The sequence shown here is derived from an EMBL/GenBank/DDBJ whole genome shotgun (WGS) entry which is preliminary data.</text>
</comment>
<evidence type="ECO:0000256" key="1">
    <source>
        <dbReference type="SAM" id="Phobius"/>
    </source>
</evidence>
<keyword evidence="3" id="KW-1185">Reference proteome</keyword>
<evidence type="ECO:0000313" key="2">
    <source>
        <dbReference type="EMBL" id="MBB3019180.1"/>
    </source>
</evidence>
<reference evidence="2 3" key="1">
    <citation type="submission" date="2020-08" db="EMBL/GenBank/DDBJ databases">
        <title>The Agave Microbiome: Exploring the role of microbial communities in plant adaptations to desert environments.</title>
        <authorList>
            <person name="Partida-Martinez L.P."/>
        </authorList>
    </citation>
    <scope>NUCLEOTIDE SEQUENCE [LARGE SCALE GENOMIC DNA]</scope>
    <source>
        <strain evidence="2 3">AT3.9</strain>
    </source>
</reference>
<dbReference type="EMBL" id="JACHWB010000002">
    <property type="protein sequence ID" value="MBB3019180.1"/>
    <property type="molecule type" value="Genomic_DNA"/>
</dbReference>
<dbReference type="AlphaFoldDB" id="A0A7W4VL33"/>